<proteinExistence type="predicted"/>
<protein>
    <submittedName>
        <fullName evidence="1">Uncharacterized protein</fullName>
    </submittedName>
</protein>
<comment type="caution">
    <text evidence="1">The sequence shown here is derived from an EMBL/GenBank/DDBJ whole genome shotgun (WGS) entry which is preliminary data.</text>
</comment>
<dbReference type="EMBL" id="JAOALG010000002">
    <property type="protein sequence ID" value="MEQ5842912.1"/>
    <property type="molecule type" value="Genomic_DNA"/>
</dbReference>
<dbReference type="Proteomes" id="UP001469089">
    <property type="component" value="Unassembled WGS sequence"/>
</dbReference>
<gene>
    <name evidence="1" type="ORF">N0A02_25990</name>
</gene>
<evidence type="ECO:0000313" key="1">
    <source>
        <dbReference type="EMBL" id="MEQ5842912.1"/>
    </source>
</evidence>
<name>A0ABV1LU96_9BURK</name>
<dbReference type="RefSeq" id="WP_349544660.1">
    <property type="nucleotide sequence ID" value="NZ_JAOALG010000002.1"/>
</dbReference>
<sequence>MSKAAGSPEGHVVHFSLGASAKAELDWRRRMLCLRCASGEVTLSMQLEPGMLGDYAGRSGSLAIAAWMVVELRCSPEEVMELVHAIGPRVMSDFVFTDH</sequence>
<evidence type="ECO:0000313" key="2">
    <source>
        <dbReference type="Proteomes" id="UP001469089"/>
    </source>
</evidence>
<keyword evidence="2" id="KW-1185">Reference proteome</keyword>
<organism evidence="1 2">
    <name type="scientific">Paraburkholderia acidicola</name>
    <dbReference type="NCBI Taxonomy" id="1912599"/>
    <lineage>
        <taxon>Bacteria</taxon>
        <taxon>Pseudomonadati</taxon>
        <taxon>Pseudomonadota</taxon>
        <taxon>Betaproteobacteria</taxon>
        <taxon>Burkholderiales</taxon>
        <taxon>Burkholderiaceae</taxon>
        <taxon>Paraburkholderia</taxon>
    </lineage>
</organism>
<accession>A0ABV1LU96</accession>
<reference evidence="1 2" key="1">
    <citation type="journal article" date="2024" name="Chem. Sci.">
        <title>Discovery of a lagriamide polyketide by integrated genome mining, isotopic labeling, and untargeted metabolomics.</title>
        <authorList>
            <person name="Fergusson C.H."/>
            <person name="Saulog J."/>
            <person name="Paulo B.S."/>
            <person name="Wilson D.M."/>
            <person name="Liu D.Y."/>
            <person name="Morehouse N.J."/>
            <person name="Waterworth S."/>
            <person name="Barkei J."/>
            <person name="Gray C.A."/>
            <person name="Kwan J.C."/>
            <person name="Eustaquio A.S."/>
            <person name="Linington R.G."/>
        </authorList>
    </citation>
    <scope>NUCLEOTIDE SEQUENCE [LARGE SCALE GENOMIC DNA]</scope>
    <source>
        <strain evidence="1 2">RL17-338-BIF-B</strain>
    </source>
</reference>